<sequence>MQLCHDNTPLIRQRGDFCRNDKDGCQDNNLRHVGTNLIPNNIRAGRYNMKFIIYGDDHMPVSCKYAEVNYE</sequence>
<dbReference type="InParanoid" id="A2FY99"/>
<organism evidence="1 2">
    <name type="scientific">Trichomonas vaginalis (strain ATCC PRA-98 / G3)</name>
    <dbReference type="NCBI Taxonomy" id="412133"/>
    <lineage>
        <taxon>Eukaryota</taxon>
        <taxon>Metamonada</taxon>
        <taxon>Parabasalia</taxon>
        <taxon>Trichomonadida</taxon>
        <taxon>Trichomonadidae</taxon>
        <taxon>Trichomonas</taxon>
    </lineage>
</organism>
<reference evidence="1" key="2">
    <citation type="journal article" date="2007" name="Science">
        <title>Draft genome sequence of the sexually transmitted pathogen Trichomonas vaginalis.</title>
        <authorList>
            <person name="Carlton J.M."/>
            <person name="Hirt R.P."/>
            <person name="Silva J.C."/>
            <person name="Delcher A.L."/>
            <person name="Schatz M."/>
            <person name="Zhao Q."/>
            <person name="Wortman J.R."/>
            <person name="Bidwell S.L."/>
            <person name="Alsmark U.C.M."/>
            <person name="Besteiro S."/>
            <person name="Sicheritz-Ponten T."/>
            <person name="Noel C.J."/>
            <person name="Dacks J.B."/>
            <person name="Foster P.G."/>
            <person name="Simillion C."/>
            <person name="Van de Peer Y."/>
            <person name="Miranda-Saavedra D."/>
            <person name="Barton G.J."/>
            <person name="Westrop G.D."/>
            <person name="Mueller S."/>
            <person name="Dessi D."/>
            <person name="Fiori P.L."/>
            <person name="Ren Q."/>
            <person name="Paulsen I."/>
            <person name="Zhang H."/>
            <person name="Bastida-Corcuera F.D."/>
            <person name="Simoes-Barbosa A."/>
            <person name="Brown M.T."/>
            <person name="Hayes R.D."/>
            <person name="Mukherjee M."/>
            <person name="Okumura C.Y."/>
            <person name="Schneider R."/>
            <person name="Smith A.J."/>
            <person name="Vanacova S."/>
            <person name="Villalvazo M."/>
            <person name="Haas B.J."/>
            <person name="Pertea M."/>
            <person name="Feldblyum T.V."/>
            <person name="Utterback T.R."/>
            <person name="Shu C.L."/>
            <person name="Osoegawa K."/>
            <person name="de Jong P.J."/>
            <person name="Hrdy I."/>
            <person name="Horvathova L."/>
            <person name="Zubacova Z."/>
            <person name="Dolezal P."/>
            <person name="Malik S.B."/>
            <person name="Logsdon J.M. Jr."/>
            <person name="Henze K."/>
            <person name="Gupta A."/>
            <person name="Wang C.C."/>
            <person name="Dunne R.L."/>
            <person name="Upcroft J.A."/>
            <person name="Upcroft P."/>
            <person name="White O."/>
            <person name="Salzberg S.L."/>
            <person name="Tang P."/>
            <person name="Chiu C.-H."/>
            <person name="Lee Y.-S."/>
            <person name="Embley T.M."/>
            <person name="Coombs G.H."/>
            <person name="Mottram J.C."/>
            <person name="Tachezy J."/>
            <person name="Fraser-Liggett C.M."/>
            <person name="Johnson P.J."/>
        </authorList>
    </citation>
    <scope>NUCLEOTIDE SEQUENCE [LARGE SCALE GENOMIC DNA]</scope>
    <source>
        <strain evidence="1">G3</strain>
    </source>
</reference>
<reference evidence="1" key="1">
    <citation type="submission" date="2006-10" db="EMBL/GenBank/DDBJ databases">
        <authorList>
            <person name="Amadeo P."/>
            <person name="Zhao Q."/>
            <person name="Wortman J."/>
            <person name="Fraser-Liggett C."/>
            <person name="Carlton J."/>
        </authorList>
    </citation>
    <scope>NUCLEOTIDE SEQUENCE</scope>
    <source>
        <strain evidence="1">G3</strain>
    </source>
</reference>
<dbReference type="EMBL" id="DS114136">
    <property type="protein sequence ID" value="EAX90121.1"/>
    <property type="molecule type" value="Genomic_DNA"/>
</dbReference>
<evidence type="ECO:0000313" key="1">
    <source>
        <dbReference type="EMBL" id="EAX90121.1"/>
    </source>
</evidence>
<dbReference type="VEuPathDB" id="TrichDB:TVAG_078330"/>
<protein>
    <submittedName>
        <fullName evidence="1">Uncharacterized protein</fullName>
    </submittedName>
</protein>
<proteinExistence type="predicted"/>
<evidence type="ECO:0000313" key="2">
    <source>
        <dbReference type="Proteomes" id="UP000001542"/>
    </source>
</evidence>
<accession>A2FY99</accession>
<name>A2FY99_TRIV3</name>
<dbReference type="Proteomes" id="UP000001542">
    <property type="component" value="Unassembled WGS sequence"/>
</dbReference>
<dbReference type="AlphaFoldDB" id="A2FY99"/>
<gene>
    <name evidence="1" type="ORF">TVAG_078330</name>
</gene>
<dbReference type="VEuPathDB" id="TrichDB:TVAGG3_0388310"/>
<dbReference type="RefSeq" id="XP_001303051.1">
    <property type="nucleotide sequence ID" value="XM_001303050.1"/>
</dbReference>
<dbReference type="KEGG" id="tva:4747800"/>
<keyword evidence="2" id="KW-1185">Reference proteome</keyword>